<keyword evidence="4 6" id="KW-0472">Membrane</keyword>
<feature type="transmembrane region" description="Helical" evidence="6">
    <location>
        <begin position="112"/>
        <end position="133"/>
    </location>
</feature>
<dbReference type="InterPro" id="IPR005829">
    <property type="entry name" value="Sugar_transporter_CS"/>
</dbReference>
<feature type="transmembrane region" description="Helical" evidence="6">
    <location>
        <begin position="236"/>
        <end position="253"/>
    </location>
</feature>
<name>A0A1H0G5P9_9PSED</name>
<keyword evidence="2 6" id="KW-0812">Transmembrane</keyword>
<evidence type="ECO:0000256" key="2">
    <source>
        <dbReference type="ARBA" id="ARBA00022692"/>
    </source>
</evidence>
<feature type="transmembrane region" description="Helical" evidence="6">
    <location>
        <begin position="145"/>
        <end position="169"/>
    </location>
</feature>
<evidence type="ECO:0000256" key="3">
    <source>
        <dbReference type="ARBA" id="ARBA00022989"/>
    </source>
</evidence>
<feature type="transmembrane region" description="Helical" evidence="6">
    <location>
        <begin position="393"/>
        <end position="411"/>
    </location>
</feature>
<feature type="transmembrane region" description="Helical" evidence="6">
    <location>
        <begin position="327"/>
        <end position="348"/>
    </location>
</feature>
<evidence type="ECO:0000256" key="4">
    <source>
        <dbReference type="ARBA" id="ARBA00023136"/>
    </source>
</evidence>
<dbReference type="AlphaFoldDB" id="A0A1H0G5P9"/>
<feature type="transmembrane region" description="Helical" evidence="6">
    <location>
        <begin position="273"/>
        <end position="291"/>
    </location>
</feature>
<dbReference type="GO" id="GO:0005886">
    <property type="term" value="C:plasma membrane"/>
    <property type="evidence" value="ECO:0007669"/>
    <property type="project" value="TreeGrafter"/>
</dbReference>
<dbReference type="PANTHER" id="PTHR23508:SF10">
    <property type="entry name" value="CARBOXYLIC ACID TRANSPORTER PROTEIN HOMOLOG"/>
    <property type="match status" value="1"/>
</dbReference>
<reference evidence="9" key="1">
    <citation type="submission" date="2016-10" db="EMBL/GenBank/DDBJ databases">
        <authorList>
            <person name="Varghese N."/>
            <person name="Submissions S."/>
        </authorList>
    </citation>
    <scope>NUCLEOTIDE SEQUENCE [LARGE SCALE GENOMIC DNA]</scope>
    <source>
        <strain evidence="9">JCM 21621</strain>
    </source>
</reference>
<feature type="compositionally biased region" description="Low complexity" evidence="5">
    <location>
        <begin position="427"/>
        <end position="438"/>
    </location>
</feature>
<evidence type="ECO:0000256" key="1">
    <source>
        <dbReference type="ARBA" id="ARBA00004141"/>
    </source>
</evidence>
<gene>
    <name evidence="8" type="ORF">SAMN05216193_10767</name>
</gene>
<dbReference type="EMBL" id="FNIJ01000007">
    <property type="protein sequence ID" value="SDO02227.1"/>
    <property type="molecule type" value="Genomic_DNA"/>
</dbReference>
<accession>A0A1H0G5P9</accession>
<evidence type="ECO:0000256" key="5">
    <source>
        <dbReference type="SAM" id="MobiDB-lite"/>
    </source>
</evidence>
<feature type="domain" description="Major facilitator superfamily (MFS) profile" evidence="7">
    <location>
        <begin position="21"/>
        <end position="415"/>
    </location>
</feature>
<keyword evidence="9" id="KW-1185">Reference proteome</keyword>
<feature type="transmembrane region" description="Helical" evidence="6">
    <location>
        <begin position="87"/>
        <end position="106"/>
    </location>
</feature>
<dbReference type="InterPro" id="IPR020846">
    <property type="entry name" value="MFS_dom"/>
</dbReference>
<dbReference type="PROSITE" id="PS50850">
    <property type="entry name" value="MFS"/>
    <property type="match status" value="1"/>
</dbReference>
<sequence length="456" mass="48618">MNGSDSLAQGTAIPRRTLVIAFLFCFLGLLADGADLMFLAYSLNSLKAEFGLSNFEAGSLGSITLAGMAIGGIYGGWACDRFGRVRVVTWTILVFSVGTALLGLAHNYWAFALIRFVSSLGLGSLFVACNILMSEFVTAKYRTTILATMQAGWTVGYLVATVLAGQIIPDYGWRALFFTAIGAALICLALRPWVPESPSWLAARAQRGQQAVSGRQQSAPSGGMRQLLVDPSTRRMFVLWSLTSCFLLFGYYGTNNWMPSYLESELGMNFKSMTGYMVGTYTAMILGKVLAGIASDRFGRRATFAAGAIGTAIFMPVIVFWHTPDNIVWILALFGFIYGVPVGVLATYMTESFSTQVRGAAVGTSYNLGRIGAAVAPAAIGLLASHVSIGAGFLVMGITYVITGLIPALFIPNRLFDPNREARSAQADAVAAPQAHTAMSSATRPLGQPATGESPR</sequence>
<feature type="transmembrane region" description="Helical" evidence="6">
    <location>
        <begin position="368"/>
        <end position="387"/>
    </location>
</feature>
<dbReference type="Pfam" id="PF07690">
    <property type="entry name" value="MFS_1"/>
    <property type="match status" value="1"/>
</dbReference>
<dbReference type="PANTHER" id="PTHR23508">
    <property type="entry name" value="CARBOXYLIC ACID TRANSPORTER PROTEIN HOMOLOG"/>
    <property type="match status" value="1"/>
</dbReference>
<keyword evidence="3 6" id="KW-1133">Transmembrane helix</keyword>
<dbReference type="GO" id="GO:0046943">
    <property type="term" value="F:carboxylic acid transmembrane transporter activity"/>
    <property type="evidence" value="ECO:0007669"/>
    <property type="project" value="TreeGrafter"/>
</dbReference>
<dbReference type="InterPro" id="IPR036259">
    <property type="entry name" value="MFS_trans_sf"/>
</dbReference>
<dbReference type="InterPro" id="IPR011701">
    <property type="entry name" value="MFS"/>
</dbReference>
<evidence type="ECO:0000259" key="7">
    <source>
        <dbReference type="PROSITE" id="PS50850"/>
    </source>
</evidence>
<proteinExistence type="predicted"/>
<evidence type="ECO:0000313" key="8">
    <source>
        <dbReference type="EMBL" id="SDO02227.1"/>
    </source>
</evidence>
<dbReference type="STRING" id="198616.SAMN05216193_10767"/>
<dbReference type="Proteomes" id="UP000242957">
    <property type="component" value="Unassembled WGS sequence"/>
</dbReference>
<feature type="transmembrane region" description="Helical" evidence="6">
    <location>
        <begin position="303"/>
        <end position="321"/>
    </location>
</feature>
<organism evidence="8 9">
    <name type="scientific">Pseudomonas jinjuensis</name>
    <dbReference type="NCBI Taxonomy" id="198616"/>
    <lineage>
        <taxon>Bacteria</taxon>
        <taxon>Pseudomonadati</taxon>
        <taxon>Pseudomonadota</taxon>
        <taxon>Gammaproteobacteria</taxon>
        <taxon>Pseudomonadales</taxon>
        <taxon>Pseudomonadaceae</taxon>
        <taxon>Pseudomonas</taxon>
    </lineage>
</organism>
<dbReference type="CDD" id="cd17371">
    <property type="entry name" value="MFS_MucK"/>
    <property type="match status" value="1"/>
</dbReference>
<dbReference type="SUPFAM" id="SSF103473">
    <property type="entry name" value="MFS general substrate transporter"/>
    <property type="match status" value="1"/>
</dbReference>
<dbReference type="PROSITE" id="PS00217">
    <property type="entry name" value="SUGAR_TRANSPORT_2"/>
    <property type="match status" value="1"/>
</dbReference>
<dbReference type="RefSeq" id="WP_084314208.1">
    <property type="nucleotide sequence ID" value="NZ_FNIJ01000007.1"/>
</dbReference>
<dbReference type="PROSITE" id="PS00216">
    <property type="entry name" value="SUGAR_TRANSPORT_1"/>
    <property type="match status" value="1"/>
</dbReference>
<protein>
    <submittedName>
        <fullName evidence="8">MFS transporter, AAHS family, cis,cis-muconate transporter</fullName>
    </submittedName>
</protein>
<evidence type="ECO:0000313" key="9">
    <source>
        <dbReference type="Proteomes" id="UP000242957"/>
    </source>
</evidence>
<feature type="transmembrane region" description="Helical" evidence="6">
    <location>
        <begin position="57"/>
        <end position="75"/>
    </location>
</feature>
<dbReference type="Gene3D" id="1.20.1250.20">
    <property type="entry name" value="MFS general substrate transporter like domains"/>
    <property type="match status" value="1"/>
</dbReference>
<feature type="transmembrane region" description="Helical" evidence="6">
    <location>
        <begin position="175"/>
        <end position="194"/>
    </location>
</feature>
<comment type="subcellular location">
    <subcellularLocation>
        <location evidence="1">Membrane</location>
        <topology evidence="1">Multi-pass membrane protein</topology>
    </subcellularLocation>
</comment>
<feature type="region of interest" description="Disordered" evidence="5">
    <location>
        <begin position="427"/>
        <end position="456"/>
    </location>
</feature>
<evidence type="ECO:0000256" key="6">
    <source>
        <dbReference type="SAM" id="Phobius"/>
    </source>
</evidence>